<reference evidence="1 2" key="1">
    <citation type="journal article" date="2016" name="Antonie Van Leeuwenhoek">
        <title>Nocardia donostiensis sp. nov., isolated from human respiratory specimens.</title>
        <authorList>
            <person name="Ercibengoa M."/>
            <person name="Bell M."/>
            <person name="Marimon J.M."/>
            <person name="Humrighouse B."/>
            <person name="Klenk H.P."/>
            <person name="Potter G."/>
            <person name="Perez-Trallero E."/>
        </authorList>
    </citation>
    <scope>NUCLEOTIDE SEQUENCE [LARGE SCALE GENOMIC DNA]</scope>
    <source>
        <strain evidence="1 2">X1655</strain>
    </source>
</reference>
<accession>A0A1V2TK50</accession>
<name>A0A1V2TK50_9NOCA</name>
<dbReference type="AlphaFoldDB" id="A0A1V2TK50"/>
<organism evidence="1 2">
    <name type="scientific">Nocardia donostiensis</name>
    <dbReference type="NCBI Taxonomy" id="1538463"/>
    <lineage>
        <taxon>Bacteria</taxon>
        <taxon>Bacillati</taxon>
        <taxon>Actinomycetota</taxon>
        <taxon>Actinomycetes</taxon>
        <taxon>Mycobacteriales</taxon>
        <taxon>Nocardiaceae</taxon>
        <taxon>Nocardia</taxon>
    </lineage>
</organism>
<proteinExistence type="predicted"/>
<keyword evidence="2" id="KW-1185">Reference proteome</keyword>
<sequence>MLGMQLAALTAAPDTGIAEALDVIDEFDTALLDGFGRIGAEAAEALAGLSAAVTGSPLAAAVAAAVDALAAGSVGPEQLGALAAGRAALLGAVHDGLLCRFDTAVGRERASGGAAAPPAVPGGVVEGCRAWLQELAINGWRGVDHDLVSAADRTIEALWAAPELRRLAVLLDGFTAELRAGAPIATLDRIPVRRWADLWSQALLLTWRGAPVIDAETVSGRLLPVGVDMHEHGTAVQAQVHAILEAGTEPARLVRVSIGAAKVETIVGPAVWQILGENPRLLQALAERRTVTVTNMSLTMSGDLIWEDANAELGEPADPFTTARIQLPKAVAAAAAPLDRHPVHLGEPVLVENHRFEDGAFVIDGHRLPIELDRLPRSGPLTAALVAKSTACLGLVRWDGGQWRLRPLAIEYVFKKATTSAHTGDWAQGPTDPKTAKALARSGDAVVVLRERAGRLLR</sequence>
<evidence type="ECO:0000313" key="2">
    <source>
        <dbReference type="Proteomes" id="UP000188836"/>
    </source>
</evidence>
<protein>
    <submittedName>
        <fullName evidence="1">Uncharacterized protein</fullName>
    </submittedName>
</protein>
<dbReference type="OrthoDB" id="501927at2"/>
<dbReference type="Proteomes" id="UP000188836">
    <property type="component" value="Unassembled WGS sequence"/>
</dbReference>
<dbReference type="RefSeq" id="WP_077115395.1">
    <property type="nucleotide sequence ID" value="NZ_MUKP01000006.1"/>
</dbReference>
<dbReference type="STRING" id="1538463.B0T36_20220"/>
<comment type="caution">
    <text evidence="1">The sequence shown here is derived from an EMBL/GenBank/DDBJ whole genome shotgun (WGS) entry which is preliminary data.</text>
</comment>
<gene>
    <name evidence="1" type="ORF">B0T46_05755</name>
</gene>
<dbReference type="EMBL" id="MUMY01000003">
    <property type="protein sequence ID" value="ONM49884.1"/>
    <property type="molecule type" value="Genomic_DNA"/>
</dbReference>
<evidence type="ECO:0000313" key="1">
    <source>
        <dbReference type="EMBL" id="ONM49884.1"/>
    </source>
</evidence>